<dbReference type="InterPro" id="IPR036942">
    <property type="entry name" value="Beta-barrel_TonB_sf"/>
</dbReference>
<dbReference type="InterPro" id="IPR010916">
    <property type="entry name" value="TonB_box_CS"/>
</dbReference>
<dbReference type="NCBIfam" id="TIGR01782">
    <property type="entry name" value="TonB-Xanth-Caul"/>
    <property type="match status" value="1"/>
</dbReference>
<dbReference type="Proteomes" id="UP000275232">
    <property type="component" value="Unassembled WGS sequence"/>
</dbReference>
<keyword evidence="3 5" id="KW-0472">Membrane</keyword>
<evidence type="ECO:0000256" key="1">
    <source>
        <dbReference type="ARBA" id="ARBA00004442"/>
    </source>
</evidence>
<evidence type="ECO:0000256" key="5">
    <source>
        <dbReference type="RuleBase" id="RU003357"/>
    </source>
</evidence>
<dbReference type="Pfam" id="PF00593">
    <property type="entry name" value="TonB_dep_Rec_b-barrel"/>
    <property type="match status" value="1"/>
</dbReference>
<evidence type="ECO:0000313" key="9">
    <source>
        <dbReference type="Proteomes" id="UP000275232"/>
    </source>
</evidence>
<keyword evidence="5" id="KW-0798">TonB box</keyword>
<accession>A0A3N5CWE4</accession>
<evidence type="ECO:0000256" key="4">
    <source>
        <dbReference type="ARBA" id="ARBA00023237"/>
    </source>
</evidence>
<feature type="domain" description="TonB-dependent receptor plug" evidence="7">
    <location>
        <begin position="114"/>
        <end position="208"/>
    </location>
</feature>
<comment type="subcellular location">
    <subcellularLocation>
        <location evidence="1 5">Cell outer membrane</location>
    </subcellularLocation>
</comment>
<comment type="similarity">
    <text evidence="5">Belongs to the TonB-dependent receptor family.</text>
</comment>
<dbReference type="PANTHER" id="PTHR40980">
    <property type="entry name" value="PLUG DOMAIN-CONTAINING PROTEIN"/>
    <property type="match status" value="1"/>
</dbReference>
<evidence type="ECO:0000313" key="8">
    <source>
        <dbReference type="EMBL" id="RPF70959.1"/>
    </source>
</evidence>
<comment type="caution">
    <text evidence="8">The sequence shown here is derived from an EMBL/GenBank/DDBJ whole genome shotgun (WGS) entry which is preliminary data.</text>
</comment>
<dbReference type="GO" id="GO:0009279">
    <property type="term" value="C:cell outer membrane"/>
    <property type="evidence" value="ECO:0007669"/>
    <property type="project" value="UniProtKB-SubCell"/>
</dbReference>
<dbReference type="InterPro" id="IPR012910">
    <property type="entry name" value="Plug_dom"/>
</dbReference>
<dbReference type="InterPro" id="IPR037066">
    <property type="entry name" value="Plug_dom_sf"/>
</dbReference>
<dbReference type="InterPro" id="IPR000531">
    <property type="entry name" value="Beta-barrel_TonB"/>
</dbReference>
<dbReference type="Gene3D" id="2.40.170.20">
    <property type="entry name" value="TonB-dependent receptor, beta-barrel domain"/>
    <property type="match status" value="1"/>
</dbReference>
<keyword evidence="4" id="KW-0998">Cell outer membrane</keyword>
<dbReference type="InterPro" id="IPR010104">
    <property type="entry name" value="TonB_rcpt_bac"/>
</dbReference>
<evidence type="ECO:0000259" key="7">
    <source>
        <dbReference type="Pfam" id="PF07715"/>
    </source>
</evidence>
<dbReference type="PROSITE" id="PS00430">
    <property type="entry name" value="TONB_DEPENDENT_REC_1"/>
    <property type="match status" value="1"/>
</dbReference>
<protein>
    <submittedName>
        <fullName evidence="8">TonB-dependent receptor</fullName>
    </submittedName>
</protein>
<dbReference type="Pfam" id="PF07715">
    <property type="entry name" value="Plug"/>
    <property type="match status" value="1"/>
</dbReference>
<dbReference type="AlphaFoldDB" id="A0A3N5CWE4"/>
<sequence>MAPVSTYWVTGVKNGATGRPGSARKYIEGGTMRHITDRFAVPSVRTFRAGLLASAMLLGQAGIAHAQAVPPDEDADAMEESQTGDNTIIVTGEIARTIENSLETKRQLDVIGDAIVGEDVGDLPDLSVAETLERIVGVTSDRFKGGASELSVRGLGAFLGSSVLNGREVTSGSDGRDVNYGQFPSELINGAIVYKSQQASFIEGGVSGIIELQTLRPLDYGKGRLQVQALLGYSDYEDRVVDGDPLSQRLTASYVDQFVTGAGDIGVAIGWQIRRDTAPEDIYTSSSTYSVCNTDYSIDGGSNCDFVPDGSASQQYFVSNQYIYRALETQSDRDALMGAIQWEPTPSLDINIDGQYSYRDDSEDRQNLIISDGRRRISPIDISESGALLNYTGETRVELNPFRQDQTEEYVGLGANVEWTGDRLTLAADAGYSQTQRRRDELDMRIRTDDRVTFQLDFRDVEIPALTFLDTSRVESDVGAPFDLNNYDQYTNALRVRRRQENVDDDILAFRLDGRYDFDGALSSIEAGVRYADRHRVRDDGIDRSSDDSTDPIMLVGDIFSPDAVDARMPFPVKDFYAGADTPMQGLTFASWDPQRLFLALTGDPDAGLPIGSTLSTDDTDVTEETWAGYVQANFDTRLFGLLASADVGVRAVHTSITSLGVSSSLITSPGTDPGTIDIEPVGDPTVNSETNDFWNVLPSANLSLELNSEMLLRFAAYRAIARPDPEAMSAALAIDNETDAENVGQAISASGNPFLEPLESWNGDVSFEWYAGDTTSLAVAAYYKSLQTGFRTDVSTISVDVNGTPTPVDIARTVNSDDKSRIIGFEITAQHQFDMGLGFQVSYNFADSDFEFPDPTIGRSGETLADFIAPANIPGYSKHSANATVFYEAGPFSARIAYKWRSDYFKPFRTTSNRFAGDQGFLDVSTSYDLLDNVQIRFQVLNILDEPNLLYRPTRDSLAESDFSGTRYFIGIRGKF</sequence>
<dbReference type="PANTHER" id="PTHR40980:SF3">
    <property type="entry name" value="TONB-DEPENDENT RECEPTOR-LIKE BETA-BARREL DOMAIN-CONTAINING PROTEIN"/>
    <property type="match status" value="1"/>
</dbReference>
<reference evidence="8 9" key="1">
    <citation type="submission" date="2018-11" db="EMBL/GenBank/DDBJ databases">
        <title>Erythrobacter spongiae sp. nov., isolated from a marine sponge.</title>
        <authorList>
            <person name="Zhuang L."/>
            <person name="Luo L."/>
        </authorList>
    </citation>
    <scope>NUCLEOTIDE SEQUENCE [LARGE SCALE GENOMIC DNA]</scope>
    <source>
        <strain evidence="8 9">HN-E23</strain>
    </source>
</reference>
<keyword evidence="2" id="KW-0732">Signal</keyword>
<keyword evidence="9" id="KW-1185">Reference proteome</keyword>
<organism evidence="8 9">
    <name type="scientific">Aurantiacibacter spongiae</name>
    <dbReference type="NCBI Taxonomy" id="2488860"/>
    <lineage>
        <taxon>Bacteria</taxon>
        <taxon>Pseudomonadati</taxon>
        <taxon>Pseudomonadota</taxon>
        <taxon>Alphaproteobacteria</taxon>
        <taxon>Sphingomonadales</taxon>
        <taxon>Erythrobacteraceae</taxon>
        <taxon>Aurantiacibacter</taxon>
    </lineage>
</organism>
<evidence type="ECO:0000259" key="6">
    <source>
        <dbReference type="Pfam" id="PF00593"/>
    </source>
</evidence>
<dbReference type="Gene3D" id="2.170.130.10">
    <property type="entry name" value="TonB-dependent receptor, plug domain"/>
    <property type="match status" value="1"/>
</dbReference>
<evidence type="ECO:0000256" key="3">
    <source>
        <dbReference type="ARBA" id="ARBA00023136"/>
    </source>
</evidence>
<dbReference type="SUPFAM" id="SSF56935">
    <property type="entry name" value="Porins"/>
    <property type="match status" value="1"/>
</dbReference>
<name>A0A3N5CWE4_9SPHN</name>
<gene>
    <name evidence="8" type="ORF">EG799_04495</name>
</gene>
<evidence type="ECO:0000256" key="2">
    <source>
        <dbReference type="ARBA" id="ARBA00022729"/>
    </source>
</evidence>
<proteinExistence type="inferred from homology"/>
<feature type="domain" description="TonB-dependent receptor-like beta-barrel" evidence="6">
    <location>
        <begin position="481"/>
        <end position="944"/>
    </location>
</feature>
<keyword evidence="8" id="KW-0675">Receptor</keyword>
<dbReference type="EMBL" id="RPFZ01000001">
    <property type="protein sequence ID" value="RPF70959.1"/>
    <property type="molecule type" value="Genomic_DNA"/>
</dbReference>